<dbReference type="SUPFAM" id="SSF53474">
    <property type="entry name" value="alpha/beta-Hydrolases"/>
    <property type="match status" value="1"/>
</dbReference>
<dbReference type="AlphaFoldDB" id="A0A975G7V7"/>
<name>A0A975G7V7_9BACT</name>
<dbReference type="KEGG" id="lamb:KBB96_19090"/>
<evidence type="ECO:0008006" key="3">
    <source>
        <dbReference type="Google" id="ProtNLM"/>
    </source>
</evidence>
<dbReference type="PANTHER" id="PTHR37946:SF1">
    <property type="entry name" value="SLL1969 PROTEIN"/>
    <property type="match status" value="1"/>
</dbReference>
<proteinExistence type="predicted"/>
<accession>A0A975G7V7</accession>
<dbReference type="Pfam" id="PF02089">
    <property type="entry name" value="Palm_thioest"/>
    <property type="match status" value="1"/>
</dbReference>
<dbReference type="InterPro" id="IPR029058">
    <property type="entry name" value="AB_hydrolase_fold"/>
</dbReference>
<evidence type="ECO:0000313" key="1">
    <source>
        <dbReference type="EMBL" id="QUE50952.1"/>
    </source>
</evidence>
<dbReference type="EMBL" id="CP073100">
    <property type="protein sequence ID" value="QUE50952.1"/>
    <property type="molecule type" value="Genomic_DNA"/>
</dbReference>
<dbReference type="Gene3D" id="3.40.50.1820">
    <property type="entry name" value="alpha/beta hydrolase"/>
    <property type="match status" value="1"/>
</dbReference>
<dbReference type="PANTHER" id="PTHR37946">
    <property type="entry name" value="SLL1969 PROTEIN"/>
    <property type="match status" value="1"/>
</dbReference>
<organism evidence="1 2">
    <name type="scientific">Luteolibacter ambystomatis</name>
    <dbReference type="NCBI Taxonomy" id="2824561"/>
    <lineage>
        <taxon>Bacteria</taxon>
        <taxon>Pseudomonadati</taxon>
        <taxon>Verrucomicrobiota</taxon>
        <taxon>Verrucomicrobiia</taxon>
        <taxon>Verrucomicrobiales</taxon>
        <taxon>Verrucomicrobiaceae</taxon>
        <taxon>Luteolibacter</taxon>
    </lineage>
</organism>
<gene>
    <name evidence="1" type="ORF">KBB96_19090</name>
</gene>
<dbReference type="Proteomes" id="UP000676169">
    <property type="component" value="Chromosome"/>
</dbReference>
<dbReference type="RefSeq" id="WP_211631091.1">
    <property type="nucleotide sequence ID" value="NZ_CP073100.1"/>
</dbReference>
<sequence length="226" mass="24215">MPADSPPPAHVQVVLLHGLCRTPRSMRPMQRFLEAAGYRVVNAGYPSRSADIGMLGEKVVGGALERCRSMGAVEVHFVCHSLGGILVREYAARHPDAPIGNVVMLGPPNAGSEVVDRLGRWKLFTWIHGPAGGQLGTREASVPKKLGAPAFRAGIIAGSRSINWINSLMIPGPDDGKVSVTSTRLEGMADHLVIATAHPFLMINREAMRQTVVFLKRGSFNHSGDG</sequence>
<evidence type="ECO:0000313" key="2">
    <source>
        <dbReference type="Proteomes" id="UP000676169"/>
    </source>
</evidence>
<protein>
    <recommendedName>
        <fullName evidence="3">Alpha/beta hydrolase</fullName>
    </recommendedName>
</protein>
<keyword evidence="2" id="KW-1185">Reference proteome</keyword>
<reference evidence="1" key="1">
    <citation type="submission" date="2021-04" db="EMBL/GenBank/DDBJ databases">
        <title>Luteolibacter sp. 32A isolated from the skin of an Anderson's salamander (Ambystoma andersonii).</title>
        <authorList>
            <person name="Spergser J."/>
            <person name="Busse H.-J."/>
        </authorList>
    </citation>
    <scope>NUCLEOTIDE SEQUENCE</scope>
    <source>
        <strain evidence="1">32A</strain>
    </source>
</reference>